<sequence length="26" mass="2925">MNERSENGTVTCIGHAFENSLEFSHD</sequence>
<keyword evidence="2" id="KW-1185">Reference proteome</keyword>
<dbReference type="EnsemblMetazoa" id="AQUA014921-RA">
    <property type="protein sequence ID" value="AQUA014921-PA"/>
    <property type="gene ID" value="AQUA014921"/>
</dbReference>
<protein>
    <submittedName>
        <fullName evidence="1">Uncharacterized protein</fullName>
    </submittedName>
</protein>
<proteinExistence type="predicted"/>
<dbReference type="AlphaFoldDB" id="A0A182XSW7"/>
<accession>A0A182XSW7</accession>
<organism evidence="1 2">
    <name type="scientific">Anopheles quadriannulatus</name>
    <name type="common">Mosquito</name>
    <dbReference type="NCBI Taxonomy" id="34691"/>
    <lineage>
        <taxon>Eukaryota</taxon>
        <taxon>Metazoa</taxon>
        <taxon>Ecdysozoa</taxon>
        <taxon>Arthropoda</taxon>
        <taxon>Hexapoda</taxon>
        <taxon>Insecta</taxon>
        <taxon>Pterygota</taxon>
        <taxon>Neoptera</taxon>
        <taxon>Endopterygota</taxon>
        <taxon>Diptera</taxon>
        <taxon>Nematocera</taxon>
        <taxon>Culicoidea</taxon>
        <taxon>Culicidae</taxon>
        <taxon>Anophelinae</taxon>
        <taxon>Anopheles</taxon>
    </lineage>
</organism>
<name>A0A182XSW7_ANOQN</name>
<dbReference type="VEuPathDB" id="VectorBase:AQUA014921"/>
<evidence type="ECO:0000313" key="1">
    <source>
        <dbReference type="EnsemblMetazoa" id="AQUA014921-PA"/>
    </source>
</evidence>
<reference evidence="1" key="1">
    <citation type="submission" date="2020-05" db="UniProtKB">
        <authorList>
            <consortium name="EnsemblMetazoa"/>
        </authorList>
    </citation>
    <scope>IDENTIFICATION</scope>
    <source>
        <strain evidence="1">SANGQUA</strain>
    </source>
</reference>
<evidence type="ECO:0000313" key="2">
    <source>
        <dbReference type="Proteomes" id="UP000076407"/>
    </source>
</evidence>
<dbReference type="Proteomes" id="UP000076407">
    <property type="component" value="Unassembled WGS sequence"/>
</dbReference>